<evidence type="ECO:0000313" key="2">
    <source>
        <dbReference type="EMBL" id="RXW32758.1"/>
    </source>
</evidence>
<dbReference type="RefSeq" id="WP_129458369.1">
    <property type="nucleotide sequence ID" value="NZ_PPCV01000003.1"/>
</dbReference>
<comment type="caution">
    <text evidence="2">The sequence shown here is derived from an EMBL/GenBank/DDBJ whole genome shotgun (WGS) entry which is preliminary data.</text>
</comment>
<feature type="domain" description="MrfA-like Zn-binding" evidence="1">
    <location>
        <begin position="531"/>
        <end position="634"/>
    </location>
</feature>
<proteinExistence type="predicted"/>
<organism evidence="2 3">
    <name type="scientific">Propioniciclava flava</name>
    <dbReference type="NCBI Taxonomy" id="2072026"/>
    <lineage>
        <taxon>Bacteria</taxon>
        <taxon>Bacillati</taxon>
        <taxon>Actinomycetota</taxon>
        <taxon>Actinomycetes</taxon>
        <taxon>Propionibacteriales</taxon>
        <taxon>Propionibacteriaceae</taxon>
        <taxon>Propioniciclava</taxon>
    </lineage>
</organism>
<protein>
    <recommendedName>
        <fullName evidence="1">MrfA-like Zn-binding domain-containing protein</fullName>
    </recommendedName>
</protein>
<accession>A0A4V1Q7J0</accession>
<dbReference type="Proteomes" id="UP000290624">
    <property type="component" value="Unassembled WGS sequence"/>
</dbReference>
<keyword evidence="3" id="KW-1185">Reference proteome</keyword>
<dbReference type="EMBL" id="PPCV01000003">
    <property type="protein sequence ID" value="RXW32758.1"/>
    <property type="molecule type" value="Genomic_DNA"/>
</dbReference>
<dbReference type="NCBIfam" id="NF038324">
    <property type="entry name" value="DrmB_fam"/>
    <property type="match status" value="1"/>
</dbReference>
<dbReference type="Pfam" id="PF09369">
    <property type="entry name" value="MZB"/>
    <property type="match status" value="1"/>
</dbReference>
<dbReference type="AlphaFoldDB" id="A0A4V1Q7J0"/>
<sequence length="670" mass="73155">MADLVSGDHSLDPLGDAEALKKAGIKKNYAKVGSGRPSTLLFTYGPGAIMDLPRFTVMPSGLDAWDRIWKRRDGVPYIHAPKLLAAVRRQLGQQVTELRPFPHQPAESSFSDEGRDLGLPALVFPQWLRCTGCDRLAPLSTFAYSNTNPYKPDEAKFEHVGCPGRSRTAKGGGKKRSPCVPARYLLACENGHLDEFPYLGWVHRGGTCSDASTPMLKMTENTLSRGASARIVCASCGASRGMNEAQGAAGKAKLPACRGRHPHLDAFAVGGCDAPAHLMLVGASNLWFPITQSAIVMPMDDGEKKQNLADRLKSVVGDDLPDYVGELKFLRKYLKDRLDVTEISDADLAQALTEALSPLPADPEVVPNTEWSALDLMVPEWNHLQLGTAGAHHEDEASGLVVTTRQLDPGLPKEFSRVLAVEKLRQATALLGFTRIDEWDRIDDVPTRQVPLTVNQPVWALATLNRGEGVFLQLDEKPVAAWEATVEASDLWAAHKQAHRNNYANRLSGTAANIDPDTRMPPPRYWLLHTLAHVLFRQMALSSGYGAASISERLYGWRGTEHRPPAAGLLLLTTSSDSDGTLGGLVQLSEPVRLRQLVTSALRGAQRCSSDPLCSHRTPGPKEDFLHGAACHACAMASETSCERSNRFLDRRLLIRLPGPHRHLGFFDVS</sequence>
<gene>
    <name evidence="2" type="ORF">C1706_06350</name>
</gene>
<evidence type="ECO:0000259" key="1">
    <source>
        <dbReference type="Pfam" id="PF09369"/>
    </source>
</evidence>
<reference evidence="2 3" key="1">
    <citation type="submission" date="2018-01" db="EMBL/GenBank/DDBJ databases">
        <title>Lactibacter flavus gen. nov., sp. nov., a novel bacterium of the family Propionibacteriaceae isolated from raw milk and dairy products.</title>
        <authorList>
            <person name="Wenning M."/>
            <person name="Breitenwieser F."/>
            <person name="Huptas C."/>
            <person name="von Neubeck M."/>
            <person name="Busse H.-J."/>
            <person name="Scherer S."/>
        </authorList>
    </citation>
    <scope>NUCLEOTIDE SEQUENCE [LARGE SCALE GENOMIC DNA]</scope>
    <source>
        <strain evidence="2 3">VG341</strain>
    </source>
</reference>
<dbReference type="InterPro" id="IPR047721">
    <property type="entry name" value="DrmB"/>
</dbReference>
<evidence type="ECO:0000313" key="3">
    <source>
        <dbReference type="Proteomes" id="UP000290624"/>
    </source>
</evidence>
<dbReference type="OrthoDB" id="9134227at2"/>
<name>A0A4V1Q7J0_9ACTN</name>
<dbReference type="InterPro" id="IPR018973">
    <property type="entry name" value="MZB"/>
</dbReference>